<dbReference type="GO" id="GO:0003700">
    <property type="term" value="F:DNA-binding transcription factor activity"/>
    <property type="evidence" value="ECO:0007669"/>
    <property type="project" value="TreeGrafter"/>
</dbReference>
<dbReference type="GO" id="GO:0003677">
    <property type="term" value="F:DNA binding"/>
    <property type="evidence" value="ECO:0007669"/>
    <property type="project" value="UniProtKB-KW"/>
</dbReference>
<feature type="domain" description="HTH cro/C1-type" evidence="2">
    <location>
        <begin position="8"/>
        <end position="61"/>
    </location>
</feature>
<evidence type="ECO:0000313" key="3">
    <source>
        <dbReference type="EMBL" id="ANU21297.1"/>
    </source>
</evidence>
<organism evidence="3 4">
    <name type="scientific">Planococcus plakortidis</name>
    <dbReference type="NCBI Taxonomy" id="1038856"/>
    <lineage>
        <taxon>Bacteria</taxon>
        <taxon>Bacillati</taxon>
        <taxon>Bacillota</taxon>
        <taxon>Bacilli</taxon>
        <taxon>Bacillales</taxon>
        <taxon>Caryophanaceae</taxon>
        <taxon>Planococcus</taxon>
    </lineage>
</organism>
<dbReference type="PANTHER" id="PTHR46797">
    <property type="entry name" value="HTH-TYPE TRANSCRIPTIONAL REGULATOR"/>
    <property type="match status" value="1"/>
</dbReference>
<dbReference type="Pfam" id="PF13181">
    <property type="entry name" value="TPR_8"/>
    <property type="match status" value="1"/>
</dbReference>
<dbReference type="SMART" id="SM00530">
    <property type="entry name" value="HTH_XRE"/>
    <property type="match status" value="1"/>
</dbReference>
<reference evidence="3" key="1">
    <citation type="submission" date="2016-10" db="EMBL/GenBank/DDBJ databases">
        <authorList>
            <person name="See-Too W.S."/>
        </authorList>
    </citation>
    <scope>NUCLEOTIDE SEQUENCE [LARGE SCALE GENOMIC DNA]</scope>
    <source>
        <strain evidence="3">DSM 23997</strain>
    </source>
</reference>
<dbReference type="STRING" id="1038856.BBI15_14430"/>
<dbReference type="InterPro" id="IPR001387">
    <property type="entry name" value="Cro/C1-type_HTH"/>
</dbReference>
<dbReference type="InterPro" id="IPR019734">
    <property type="entry name" value="TPR_rpt"/>
</dbReference>
<dbReference type="SUPFAM" id="SSF47413">
    <property type="entry name" value="lambda repressor-like DNA-binding domains"/>
    <property type="match status" value="1"/>
</dbReference>
<accession>A0A1C7ED01</accession>
<protein>
    <submittedName>
        <fullName evidence="3">Transcriptional regulator</fullName>
    </submittedName>
</protein>
<dbReference type="PROSITE" id="PS50943">
    <property type="entry name" value="HTH_CROC1"/>
    <property type="match status" value="1"/>
</dbReference>
<dbReference type="InterPro" id="IPR050807">
    <property type="entry name" value="TransReg_Diox_bact_type"/>
</dbReference>
<evidence type="ECO:0000256" key="1">
    <source>
        <dbReference type="ARBA" id="ARBA00023125"/>
    </source>
</evidence>
<proteinExistence type="predicted"/>
<evidence type="ECO:0000313" key="4">
    <source>
        <dbReference type="Proteomes" id="UP000092650"/>
    </source>
</evidence>
<evidence type="ECO:0000259" key="2">
    <source>
        <dbReference type="PROSITE" id="PS50943"/>
    </source>
</evidence>
<dbReference type="SUPFAM" id="SSF48452">
    <property type="entry name" value="TPR-like"/>
    <property type="match status" value="1"/>
</dbReference>
<dbReference type="InterPro" id="IPR010982">
    <property type="entry name" value="Lambda_DNA-bd_dom_sf"/>
</dbReference>
<dbReference type="KEGG" id="ppla:BBI15_14430"/>
<dbReference type="Proteomes" id="UP000092650">
    <property type="component" value="Chromosome"/>
</dbReference>
<dbReference type="Pfam" id="PF12844">
    <property type="entry name" value="HTH_19"/>
    <property type="match status" value="1"/>
</dbReference>
<dbReference type="PANTHER" id="PTHR46797:SF1">
    <property type="entry name" value="METHYLPHOSPHONATE SYNTHASE"/>
    <property type="match status" value="1"/>
</dbReference>
<dbReference type="InterPro" id="IPR011990">
    <property type="entry name" value="TPR-like_helical_dom_sf"/>
</dbReference>
<dbReference type="AlphaFoldDB" id="A0A1C7ED01"/>
<keyword evidence="4" id="KW-1185">Reference proteome</keyword>
<dbReference type="CDD" id="cd00093">
    <property type="entry name" value="HTH_XRE"/>
    <property type="match status" value="1"/>
</dbReference>
<dbReference type="Gene3D" id="1.25.40.10">
    <property type="entry name" value="Tetratricopeptide repeat domain"/>
    <property type="match status" value="2"/>
</dbReference>
<name>A0A1C7ED01_9BACL</name>
<dbReference type="OrthoDB" id="290878at2"/>
<dbReference type="RefSeq" id="WP_068872055.1">
    <property type="nucleotide sequence ID" value="NZ_CP016539.2"/>
</dbReference>
<dbReference type="EMBL" id="CP016539">
    <property type="protein sequence ID" value="ANU21297.1"/>
    <property type="molecule type" value="Genomic_DNA"/>
</dbReference>
<dbReference type="GO" id="GO:0005829">
    <property type="term" value="C:cytosol"/>
    <property type="evidence" value="ECO:0007669"/>
    <property type="project" value="TreeGrafter"/>
</dbReference>
<sequence>MATLGERIKRLRKEQGLTLQALAGDGLTKGMLSLIENNKANPSMESLSYIAERLGIDRTELLQEMPTAELRALLDEIEEKRRKVSGTDEQMLRAYTEIAEHIHPYVEKLPFRYESARLLEIYSRCCYHSKRYDWKPAFDRAEEIYEQLHLINSVADLHMFRALMKFTEHRYAEALASLQESRKLIEEQSGSLDPLKKLDFDYYESILCSATGDKKNARRLMEEAIAYSKEHQIFYQINALYRLAGFEAMLAGDLERKDYYVGKLKLFAEFSDDPEIAAYAHAVEIHYWNSFTHEYEKADRLLEETRQLLDEEDFYFLEKGKALFGMGRIEEALECFKQHRMNRFIHHPYDLAMHYEKEAYMALIYEQLGDHEQAKTYAQKAKELIEPMPELPHKRFILETYRKIFAQADGY</sequence>
<gene>
    <name evidence="3" type="ORF">BBI15_14430</name>
</gene>
<keyword evidence="1" id="KW-0238">DNA-binding</keyword>